<dbReference type="EMBL" id="QFXC01000011">
    <property type="protein sequence ID" value="RDH82368.1"/>
    <property type="molecule type" value="Genomic_DNA"/>
</dbReference>
<comment type="caution">
    <text evidence="1">The sequence shown here is derived from an EMBL/GenBank/DDBJ whole genome shotgun (WGS) entry which is preliminary data.</text>
</comment>
<accession>A0A370DBT9</accession>
<proteinExistence type="predicted"/>
<keyword evidence="2" id="KW-1185">Reference proteome</keyword>
<name>A0A370DBT9_9GAMM</name>
<dbReference type="Proteomes" id="UP000254266">
    <property type="component" value="Unassembled WGS sequence"/>
</dbReference>
<evidence type="ECO:0000313" key="2">
    <source>
        <dbReference type="Proteomes" id="UP000254266"/>
    </source>
</evidence>
<reference evidence="1 2" key="1">
    <citation type="journal article" date="2018" name="ISME J.">
        <title>Endosymbiont genomes yield clues of tubeworm success.</title>
        <authorList>
            <person name="Li Y."/>
            <person name="Liles M.R."/>
            <person name="Halanych K.M."/>
        </authorList>
    </citation>
    <scope>NUCLEOTIDE SEQUENCE [LARGE SCALE GENOMIC DNA]</scope>
    <source>
        <strain evidence="1">A1464</strain>
    </source>
</reference>
<evidence type="ECO:0000313" key="1">
    <source>
        <dbReference type="EMBL" id="RDH82368.1"/>
    </source>
</evidence>
<dbReference type="AlphaFoldDB" id="A0A370DBT9"/>
<sequence length="153" mass="17573">MDEDNYRQIYEQINGAPCVFEKGILSLKCKCSYQHMFRLADRHGVGCTDTVMQLNCKVFLDHLREQTRFVFKIDIDGPLPHNKEIKVQNGGMLGVQKILLNGAEQAETVDDISDLMFKSVEVYGSVDNLPYNLIMPSVNNYKTRPKRQRSKKT</sequence>
<organism evidence="1 2">
    <name type="scientific">endosymbiont of Galathealinum brachiosum</name>
    <dbReference type="NCBI Taxonomy" id="2200906"/>
    <lineage>
        <taxon>Bacteria</taxon>
        <taxon>Pseudomonadati</taxon>
        <taxon>Pseudomonadota</taxon>
        <taxon>Gammaproteobacteria</taxon>
        <taxon>sulfur-oxidizing symbionts</taxon>
    </lineage>
</organism>
<gene>
    <name evidence="1" type="ORF">DIZ80_08720</name>
</gene>
<protein>
    <submittedName>
        <fullName evidence="1">Uncharacterized protein</fullName>
    </submittedName>
</protein>